<dbReference type="OrthoDB" id="953281at2"/>
<dbReference type="InterPro" id="IPR023393">
    <property type="entry name" value="START-like_dom_sf"/>
</dbReference>
<dbReference type="eggNOG" id="COG3832">
    <property type="taxonomic scope" value="Bacteria"/>
</dbReference>
<dbReference type="InterPro" id="IPR019587">
    <property type="entry name" value="Polyketide_cyclase/dehydratase"/>
</dbReference>
<keyword evidence="2" id="KW-1185">Reference proteome</keyword>
<reference evidence="1 2" key="1">
    <citation type="journal article" date="2013" name="Genome Announc.">
        <title>Draft Genome of Spiribacter salinus M19-40, an Abundant Gammaproteobacterium in Aquatic Hypersaline Environments.</title>
        <authorList>
            <person name="Leon M.J."/>
            <person name="Ghai R."/>
            <person name="Fernandez A.B."/>
            <person name="Sanchez-Porro C."/>
            <person name="Rodriguez-Valera F."/>
            <person name="Ventosa A."/>
        </authorList>
    </citation>
    <scope>NUCLEOTIDE SEQUENCE [LARGE SCALE GENOMIC DNA]</scope>
    <source>
        <strain evidence="1">M19-40</strain>
    </source>
</reference>
<name>R4VMX7_9GAMM</name>
<dbReference type="SUPFAM" id="SSF55961">
    <property type="entry name" value="Bet v1-like"/>
    <property type="match status" value="1"/>
</dbReference>
<gene>
    <name evidence="1" type="ORF">SPISAL_08340</name>
</gene>
<evidence type="ECO:0000313" key="2">
    <source>
        <dbReference type="Proteomes" id="UP000017881"/>
    </source>
</evidence>
<dbReference type="PATRIC" id="fig|1260251.3.peg.1688"/>
<dbReference type="Pfam" id="PF10604">
    <property type="entry name" value="Polyketide_cyc2"/>
    <property type="match status" value="1"/>
</dbReference>
<dbReference type="KEGG" id="ssal:SPISAL_08340"/>
<accession>R4VMX7</accession>
<dbReference type="EMBL" id="CP005963">
    <property type="protein sequence ID" value="AGM41762.1"/>
    <property type="molecule type" value="Genomic_DNA"/>
</dbReference>
<proteinExistence type="predicted"/>
<dbReference type="RefSeq" id="WP_016354069.1">
    <property type="nucleotide sequence ID" value="NC_021291.1"/>
</dbReference>
<sequence length="150" mass="16814">MVRTSASALINRASPVVFSFVVDDFVQNYPRWSPEVKSLKPLSDGPLVQGWKARQVRVDQGRRTATDFEVIALKPPEHVGFQGIKDPYFIDFHFAAATEDSTQLTFVFELGQLGMAFKPFEKLIKHAVQSGVDRVARNLKYLVESETPSG</sequence>
<organism evidence="1 2">
    <name type="scientific">Spiribacter salinus M19-40</name>
    <dbReference type="NCBI Taxonomy" id="1260251"/>
    <lineage>
        <taxon>Bacteria</taxon>
        <taxon>Pseudomonadati</taxon>
        <taxon>Pseudomonadota</taxon>
        <taxon>Gammaproteobacteria</taxon>
        <taxon>Chromatiales</taxon>
        <taxon>Ectothiorhodospiraceae</taxon>
        <taxon>Spiribacter</taxon>
    </lineage>
</organism>
<dbReference type="HOGENOM" id="CLU_132619_0_0_6"/>
<dbReference type="Gene3D" id="3.30.530.20">
    <property type="match status" value="1"/>
</dbReference>
<protein>
    <submittedName>
        <fullName evidence="1">Polyketide cyclase/dehydrase and lipid transport</fullName>
    </submittedName>
</protein>
<dbReference type="AlphaFoldDB" id="R4VMX7"/>
<dbReference type="Proteomes" id="UP000017881">
    <property type="component" value="Chromosome"/>
</dbReference>
<evidence type="ECO:0000313" key="1">
    <source>
        <dbReference type="EMBL" id="AGM41762.1"/>
    </source>
</evidence>